<name>W4VB04_9FIRM</name>
<evidence type="ECO:0000259" key="1">
    <source>
        <dbReference type="Pfam" id="PF21908"/>
    </source>
</evidence>
<dbReference type="Proteomes" id="UP000019109">
    <property type="component" value="Unassembled WGS sequence"/>
</dbReference>
<proteinExistence type="predicted"/>
<gene>
    <name evidence="2" type="ORF">JCM21531_3480</name>
</gene>
<dbReference type="STRING" id="1294263.JCM21531_3480"/>
<dbReference type="EMBL" id="BAVR01000049">
    <property type="protein sequence ID" value="GAE89909.1"/>
    <property type="molecule type" value="Genomic_DNA"/>
</dbReference>
<dbReference type="Gene3D" id="1.10.530.60">
    <property type="match status" value="1"/>
</dbReference>
<reference evidence="2" key="1">
    <citation type="journal article" date="2014" name="Genome Announc.">
        <title>Draft Genome Sequence of Clostridium straminisolvens Strain JCM 21531T, Isolated from a Cellulose-Degrading Bacterial Community.</title>
        <authorList>
            <person name="Yuki M."/>
            <person name="Oshima K."/>
            <person name="Suda W."/>
            <person name="Sakamoto M."/>
            <person name="Kitamura K."/>
            <person name="Iida T."/>
            <person name="Hattori M."/>
            <person name="Ohkuma M."/>
        </authorList>
    </citation>
    <scope>NUCLEOTIDE SEQUENCE [LARGE SCALE GENOMIC DNA]</scope>
    <source>
        <strain evidence="2">JCM 21531</strain>
    </source>
</reference>
<evidence type="ECO:0000313" key="3">
    <source>
        <dbReference type="Proteomes" id="UP000019109"/>
    </source>
</evidence>
<dbReference type="AlphaFoldDB" id="W4VB04"/>
<dbReference type="RefSeq" id="WP_243467641.1">
    <property type="nucleotide sequence ID" value="NZ_BAVR01000049.1"/>
</dbReference>
<dbReference type="Pfam" id="PF21908">
    <property type="entry name" value="Cel124_C"/>
    <property type="match status" value="1"/>
</dbReference>
<comment type="caution">
    <text evidence="2">The sequence shown here is derived from an EMBL/GenBank/DDBJ whole genome shotgun (WGS) entry which is preliminary data.</text>
</comment>
<accession>W4VB04</accession>
<sequence>MDEHWDVIRNVCGFKNKEVAYAFFFGMATRESTFRAATETGSGAAHAFGPLQTAETAYANADPNYMPEHNVPEMYQYDFTDYNFYDVGISVHMGIRHFLHFARLAQEKYSGKDIARHGLMGFNTGWIDGADEAWIVRYADETAALGAWYLKNNHMSDDEFTWDTD</sequence>
<feature type="domain" description="Cel124-like catalytic" evidence="1">
    <location>
        <begin position="1"/>
        <end position="150"/>
    </location>
</feature>
<protein>
    <submittedName>
        <fullName evidence="2">Endoglucanase</fullName>
    </submittedName>
</protein>
<keyword evidence="3" id="KW-1185">Reference proteome</keyword>
<dbReference type="InterPro" id="IPR054107">
    <property type="entry name" value="Cel124_cat"/>
</dbReference>
<evidence type="ECO:0000313" key="2">
    <source>
        <dbReference type="EMBL" id="GAE89909.1"/>
    </source>
</evidence>
<organism evidence="2 3">
    <name type="scientific">Acetivibrio straminisolvens JCM 21531</name>
    <dbReference type="NCBI Taxonomy" id="1294263"/>
    <lineage>
        <taxon>Bacteria</taxon>
        <taxon>Bacillati</taxon>
        <taxon>Bacillota</taxon>
        <taxon>Clostridia</taxon>
        <taxon>Eubacteriales</taxon>
        <taxon>Oscillospiraceae</taxon>
        <taxon>Acetivibrio</taxon>
    </lineage>
</organism>